<evidence type="ECO:0000313" key="2">
    <source>
        <dbReference type="EMBL" id="EAQ83862.1"/>
    </source>
</evidence>
<sequence length="122" mass="13229">MVRCFVRSRGCSSESRSLCKGPDSVPRPASMAQHGSAWETISSPAHHQWPVYWKLLRPMRRQNWGTLPRCKASNDDIDFPPMGGTAPDNSGRVKGTAGGAVFRGVGLMPTGASKPHVVDDLI</sequence>
<reference evidence="3" key="1">
    <citation type="journal article" date="2015" name="Genome Announc.">
        <title>Draft genome sequence of the cellulolytic fungus Chaetomium globosum.</title>
        <authorList>
            <person name="Cuomo C.A."/>
            <person name="Untereiner W.A."/>
            <person name="Ma L.-J."/>
            <person name="Grabherr M."/>
            <person name="Birren B.W."/>
        </authorList>
    </citation>
    <scope>NUCLEOTIDE SEQUENCE [LARGE SCALE GENOMIC DNA]</scope>
    <source>
        <strain evidence="3">ATCC 6205 / CBS 148.51 / DSM 1962 / NBRC 6347 / NRRL 1970</strain>
    </source>
</reference>
<dbReference type="RefSeq" id="XP_001228193.1">
    <property type="nucleotide sequence ID" value="XM_001228192.1"/>
</dbReference>
<dbReference type="AlphaFoldDB" id="Q2GP38"/>
<dbReference type="VEuPathDB" id="FungiDB:CHGG_10266"/>
<proteinExistence type="predicted"/>
<dbReference type="InParanoid" id="Q2GP38"/>
<accession>Q2GP38</accession>
<protein>
    <submittedName>
        <fullName evidence="2">Uncharacterized protein</fullName>
    </submittedName>
</protein>
<dbReference type="Proteomes" id="UP000001056">
    <property type="component" value="Unassembled WGS sequence"/>
</dbReference>
<evidence type="ECO:0000313" key="3">
    <source>
        <dbReference type="Proteomes" id="UP000001056"/>
    </source>
</evidence>
<feature type="region of interest" description="Disordered" evidence="1">
    <location>
        <begin position="9"/>
        <end position="31"/>
    </location>
</feature>
<name>Q2GP38_CHAGB</name>
<keyword evidence="3" id="KW-1185">Reference proteome</keyword>
<dbReference type="HOGENOM" id="CLU_2026458_0_0_1"/>
<gene>
    <name evidence="2" type="ORF">CHGG_10266</name>
</gene>
<feature type="region of interest" description="Disordered" evidence="1">
    <location>
        <begin position="70"/>
        <end position="95"/>
    </location>
</feature>
<dbReference type="GeneID" id="4396285"/>
<evidence type="ECO:0000256" key="1">
    <source>
        <dbReference type="SAM" id="MobiDB-lite"/>
    </source>
</evidence>
<organism evidence="2 3">
    <name type="scientific">Chaetomium globosum (strain ATCC 6205 / CBS 148.51 / DSM 1962 / NBRC 6347 / NRRL 1970)</name>
    <name type="common">Soil fungus</name>
    <dbReference type="NCBI Taxonomy" id="306901"/>
    <lineage>
        <taxon>Eukaryota</taxon>
        <taxon>Fungi</taxon>
        <taxon>Dikarya</taxon>
        <taxon>Ascomycota</taxon>
        <taxon>Pezizomycotina</taxon>
        <taxon>Sordariomycetes</taxon>
        <taxon>Sordariomycetidae</taxon>
        <taxon>Sordariales</taxon>
        <taxon>Chaetomiaceae</taxon>
        <taxon>Chaetomium</taxon>
    </lineage>
</organism>
<dbReference type="EMBL" id="CH408035">
    <property type="protein sequence ID" value="EAQ83862.1"/>
    <property type="molecule type" value="Genomic_DNA"/>
</dbReference>